<evidence type="ECO:0000313" key="3">
    <source>
        <dbReference type="WBParaSite" id="SSLN_0000749401-mRNA-1"/>
    </source>
</evidence>
<dbReference type="PANTHER" id="PTHR33395:SF22">
    <property type="entry name" value="REVERSE TRANSCRIPTASE DOMAIN-CONTAINING PROTEIN"/>
    <property type="match status" value="1"/>
</dbReference>
<dbReference type="Proteomes" id="UP000275846">
    <property type="component" value="Unassembled WGS sequence"/>
</dbReference>
<accession>A0A183SSP7</accession>
<dbReference type="PANTHER" id="PTHR33395">
    <property type="entry name" value="TRANSCRIPTASE, PUTATIVE-RELATED-RELATED"/>
    <property type="match status" value="1"/>
</dbReference>
<sequence>MTTLKSEVNRKRKLCLNYLTEKTFNSLKKHKVQRNRVKKTRTFPKLFYNYMRQRTRNNDPIPLLKTDDVVELCKENGKATHPSHFFQPFFTLEATLTADNYSVHAAPTIDSMVITEVIVLQELLKLKEIKSPGPDVIPANLLNKLAVKLVENLCLLLGTSLAAGRLLPDWKTV</sequence>
<protein>
    <submittedName>
        <fullName evidence="1 3">Uncharacterized protein</fullName>
    </submittedName>
</protein>
<evidence type="ECO:0000313" key="2">
    <source>
        <dbReference type="Proteomes" id="UP000275846"/>
    </source>
</evidence>
<evidence type="ECO:0000313" key="1">
    <source>
        <dbReference type="EMBL" id="VDL93630.1"/>
    </source>
</evidence>
<reference evidence="3" key="1">
    <citation type="submission" date="2016-06" db="UniProtKB">
        <authorList>
            <consortium name="WormBaseParasite"/>
        </authorList>
    </citation>
    <scope>IDENTIFICATION</scope>
</reference>
<reference evidence="1 2" key="2">
    <citation type="submission" date="2018-11" db="EMBL/GenBank/DDBJ databases">
        <authorList>
            <consortium name="Pathogen Informatics"/>
        </authorList>
    </citation>
    <scope>NUCLEOTIDE SEQUENCE [LARGE SCALE GENOMIC DNA]</scope>
    <source>
        <strain evidence="1 2">NST_G2</strain>
    </source>
</reference>
<keyword evidence="2" id="KW-1185">Reference proteome</keyword>
<dbReference type="WBParaSite" id="SSLN_0000749401-mRNA-1">
    <property type="protein sequence ID" value="SSLN_0000749401-mRNA-1"/>
    <property type="gene ID" value="SSLN_0000749401"/>
</dbReference>
<dbReference type="EMBL" id="UYSU01034055">
    <property type="protein sequence ID" value="VDL93630.1"/>
    <property type="molecule type" value="Genomic_DNA"/>
</dbReference>
<gene>
    <name evidence="1" type="ORF">SSLN_LOCUS7245</name>
</gene>
<proteinExistence type="predicted"/>
<organism evidence="3">
    <name type="scientific">Schistocephalus solidus</name>
    <name type="common">Tapeworm</name>
    <dbReference type="NCBI Taxonomy" id="70667"/>
    <lineage>
        <taxon>Eukaryota</taxon>
        <taxon>Metazoa</taxon>
        <taxon>Spiralia</taxon>
        <taxon>Lophotrochozoa</taxon>
        <taxon>Platyhelminthes</taxon>
        <taxon>Cestoda</taxon>
        <taxon>Eucestoda</taxon>
        <taxon>Diphyllobothriidea</taxon>
        <taxon>Diphyllobothriidae</taxon>
        <taxon>Schistocephalus</taxon>
    </lineage>
</organism>
<name>A0A183SSP7_SCHSO</name>
<dbReference type="AlphaFoldDB" id="A0A183SSP7"/>
<dbReference type="OrthoDB" id="5849529at2759"/>